<name>A0ABQ3C8D0_9GAMM</name>
<evidence type="ECO:0008006" key="3">
    <source>
        <dbReference type="Google" id="ProtNLM"/>
    </source>
</evidence>
<proteinExistence type="predicted"/>
<dbReference type="RefSeq" id="WP_189451080.1">
    <property type="nucleotide sequence ID" value="NZ_BMXY01000005.1"/>
</dbReference>
<dbReference type="EMBL" id="BMXY01000005">
    <property type="protein sequence ID" value="GGZ72106.1"/>
    <property type="molecule type" value="Genomic_DNA"/>
</dbReference>
<protein>
    <recommendedName>
        <fullName evidence="3">CpXC protein</fullName>
    </recommendedName>
</protein>
<comment type="caution">
    <text evidence="1">The sequence shown here is derived from an EMBL/GenBank/DDBJ whole genome shotgun (WGS) entry which is preliminary data.</text>
</comment>
<accession>A0ABQ3C8D0</accession>
<organism evidence="1 2">
    <name type="scientific">Cognatilysobacter xinjiangensis</name>
    <dbReference type="NCBI Taxonomy" id="546892"/>
    <lineage>
        <taxon>Bacteria</taxon>
        <taxon>Pseudomonadati</taxon>
        <taxon>Pseudomonadota</taxon>
        <taxon>Gammaproteobacteria</taxon>
        <taxon>Lysobacterales</taxon>
        <taxon>Lysobacteraceae</taxon>
        <taxon>Cognatilysobacter</taxon>
    </lineage>
</organism>
<evidence type="ECO:0000313" key="2">
    <source>
        <dbReference type="Proteomes" id="UP000643403"/>
    </source>
</evidence>
<sequence length="198" mass="21778">MRTPTCPACELPLAVADTAAVKRGIELVSANTSQWRGRLNGSTCLVCPKCDAYALGIETRIGVPFYSDVLSAFLTVHDWDWWNADTVECDSRTWPDFGCVTISESGVRAAVDYVRSAARPARAPAAVARPRLAEIAGLPPGREVEPIWRDELRKLELRMGSRYAYADLEAAVVLLLDVLARHPWQQTSLDHAIADEQA</sequence>
<reference evidence="2" key="1">
    <citation type="journal article" date="2019" name="Int. J. Syst. Evol. Microbiol.">
        <title>The Global Catalogue of Microorganisms (GCM) 10K type strain sequencing project: providing services to taxonomists for standard genome sequencing and annotation.</title>
        <authorList>
            <consortium name="The Broad Institute Genomics Platform"/>
            <consortium name="The Broad Institute Genome Sequencing Center for Infectious Disease"/>
            <person name="Wu L."/>
            <person name="Ma J."/>
        </authorList>
    </citation>
    <scope>NUCLEOTIDE SEQUENCE [LARGE SCALE GENOMIC DNA]</scope>
    <source>
        <strain evidence="2">KCTC 22558</strain>
    </source>
</reference>
<dbReference type="Proteomes" id="UP000643403">
    <property type="component" value="Unassembled WGS sequence"/>
</dbReference>
<keyword evidence="2" id="KW-1185">Reference proteome</keyword>
<gene>
    <name evidence="1" type="ORF">GCM10008101_27930</name>
</gene>
<evidence type="ECO:0000313" key="1">
    <source>
        <dbReference type="EMBL" id="GGZ72106.1"/>
    </source>
</evidence>